<accession>A0A1G8EGW6</accession>
<dbReference type="AlphaFoldDB" id="A0A1G8EGW6"/>
<dbReference type="Proteomes" id="UP000198606">
    <property type="component" value="Unassembled WGS sequence"/>
</dbReference>
<evidence type="ECO:0000256" key="2">
    <source>
        <dbReference type="ARBA" id="ARBA00022845"/>
    </source>
</evidence>
<dbReference type="GO" id="GO:0006417">
    <property type="term" value="P:regulation of translation"/>
    <property type="evidence" value="ECO:0007669"/>
    <property type="project" value="UniProtKB-KW"/>
</dbReference>
<dbReference type="InterPro" id="IPR007040">
    <property type="entry name" value="Ribosome_modulation_factor"/>
</dbReference>
<dbReference type="Pfam" id="PF04957">
    <property type="entry name" value="RMF"/>
    <property type="match status" value="1"/>
</dbReference>
<dbReference type="NCBIfam" id="NF011162">
    <property type="entry name" value="PRK14563.1"/>
    <property type="match status" value="1"/>
</dbReference>
<keyword evidence="1" id="KW-0963">Cytoplasm</keyword>
<keyword evidence="2" id="KW-0810">Translation regulation</keyword>
<proteinExistence type="predicted"/>
<organism evidence="3 4">
    <name type="scientific">Phytopseudomonas flavescens</name>
    <dbReference type="NCBI Taxonomy" id="29435"/>
    <lineage>
        <taxon>Bacteria</taxon>
        <taxon>Pseudomonadati</taxon>
        <taxon>Pseudomonadota</taxon>
        <taxon>Gammaproteobacteria</taxon>
        <taxon>Pseudomonadales</taxon>
        <taxon>Pseudomonadaceae</taxon>
        <taxon>Phytopseudomonas</taxon>
    </lineage>
</organism>
<sequence>MSDRQQAPHWSVASLTKAYQQGYMAGLAGHAPDTQPFPASVPAAAWEAGWVDGKAQRRLSEENINRAAGHTPVTQKHA</sequence>
<dbReference type="Gene3D" id="1.10.10.620">
    <property type="entry name" value="ribosome modulation factor like domain"/>
    <property type="match status" value="1"/>
</dbReference>
<dbReference type="EMBL" id="FNDG01000006">
    <property type="protein sequence ID" value="SDH69173.1"/>
    <property type="molecule type" value="Genomic_DNA"/>
</dbReference>
<evidence type="ECO:0000313" key="3">
    <source>
        <dbReference type="EMBL" id="SDH69173.1"/>
    </source>
</evidence>
<evidence type="ECO:0000256" key="1">
    <source>
        <dbReference type="ARBA" id="ARBA00022490"/>
    </source>
</evidence>
<dbReference type="InterPro" id="IPR023200">
    <property type="entry name" value="RMF_sf"/>
</dbReference>
<gene>
    <name evidence="3" type="ORF">SAMN05216588_106220</name>
</gene>
<evidence type="ECO:0000313" key="4">
    <source>
        <dbReference type="Proteomes" id="UP000198606"/>
    </source>
</evidence>
<dbReference type="RefSeq" id="WP_084304520.1">
    <property type="nucleotide sequence ID" value="NZ_FNDG01000006.1"/>
</dbReference>
<dbReference type="STRING" id="29435.SAMN05216588_106220"/>
<protein>
    <submittedName>
        <fullName evidence="3">Ribosome modulation factor</fullName>
    </submittedName>
</protein>
<name>A0A1G8EGW6_9GAMM</name>
<reference evidence="3 4" key="1">
    <citation type="submission" date="2016-10" db="EMBL/GenBank/DDBJ databases">
        <authorList>
            <person name="de Groot N.N."/>
        </authorList>
    </citation>
    <scope>NUCLEOTIDE SEQUENCE [LARGE SCALE GENOMIC DNA]</scope>
    <source>
        <strain evidence="3 4">LMG 18387</strain>
    </source>
</reference>